<dbReference type="InterPro" id="IPR043502">
    <property type="entry name" value="DNA/RNA_pol_sf"/>
</dbReference>
<dbReference type="InterPro" id="IPR041373">
    <property type="entry name" value="RT_RNaseH"/>
</dbReference>
<feature type="non-terminal residue" evidence="10">
    <location>
        <position position="439"/>
    </location>
</feature>
<dbReference type="Proteomes" id="UP001234989">
    <property type="component" value="Chromosome 3"/>
</dbReference>
<keyword evidence="7" id="KW-0732">Signal</keyword>
<dbReference type="PANTHER" id="PTHR37984">
    <property type="entry name" value="PROTEIN CBG26694"/>
    <property type="match status" value="1"/>
</dbReference>
<keyword evidence="11" id="KW-1185">Reference proteome</keyword>
<feature type="domain" description="Reverse transcriptase" evidence="8">
    <location>
        <begin position="148"/>
        <end position="269"/>
    </location>
</feature>
<evidence type="ECO:0000256" key="6">
    <source>
        <dbReference type="ARBA" id="ARBA00022918"/>
    </source>
</evidence>
<keyword evidence="6" id="KW-0695">RNA-directed DNA polymerase</keyword>
<dbReference type="InterPro" id="IPR050951">
    <property type="entry name" value="Retrovirus_Pol_polyprotein"/>
</dbReference>
<dbReference type="GO" id="GO:0016787">
    <property type="term" value="F:hydrolase activity"/>
    <property type="evidence" value="ECO:0007669"/>
    <property type="project" value="UniProtKB-KW"/>
</dbReference>
<dbReference type="InterPro" id="IPR043128">
    <property type="entry name" value="Rev_trsase/Diguanyl_cyclase"/>
</dbReference>
<dbReference type="CDD" id="cd01647">
    <property type="entry name" value="RT_LTR"/>
    <property type="match status" value="1"/>
</dbReference>
<dbReference type="Pfam" id="PF17917">
    <property type="entry name" value="RT_RNaseH"/>
    <property type="match status" value="1"/>
</dbReference>
<organism evidence="10 11">
    <name type="scientific">Solanum verrucosum</name>
    <dbReference type="NCBI Taxonomy" id="315347"/>
    <lineage>
        <taxon>Eukaryota</taxon>
        <taxon>Viridiplantae</taxon>
        <taxon>Streptophyta</taxon>
        <taxon>Embryophyta</taxon>
        <taxon>Tracheophyta</taxon>
        <taxon>Spermatophyta</taxon>
        <taxon>Magnoliopsida</taxon>
        <taxon>eudicotyledons</taxon>
        <taxon>Gunneridae</taxon>
        <taxon>Pentapetalae</taxon>
        <taxon>asterids</taxon>
        <taxon>lamiids</taxon>
        <taxon>Solanales</taxon>
        <taxon>Solanaceae</taxon>
        <taxon>Solanoideae</taxon>
        <taxon>Solaneae</taxon>
        <taxon>Solanum</taxon>
    </lineage>
</organism>
<evidence type="ECO:0000256" key="3">
    <source>
        <dbReference type="ARBA" id="ARBA00022722"/>
    </source>
</evidence>
<protein>
    <submittedName>
        <fullName evidence="10">Uncharacterized protein</fullName>
    </submittedName>
</protein>
<evidence type="ECO:0000256" key="7">
    <source>
        <dbReference type="SAM" id="SignalP"/>
    </source>
</evidence>
<feature type="domain" description="Reverse transcriptase RNase H-like" evidence="9">
    <location>
        <begin position="318"/>
        <end position="414"/>
    </location>
</feature>
<dbReference type="GO" id="GO:0004519">
    <property type="term" value="F:endonuclease activity"/>
    <property type="evidence" value="ECO:0007669"/>
    <property type="project" value="UniProtKB-KW"/>
</dbReference>
<dbReference type="PANTHER" id="PTHR37984:SF5">
    <property type="entry name" value="PROTEIN NYNRIN-LIKE"/>
    <property type="match status" value="1"/>
</dbReference>
<keyword evidence="3" id="KW-0540">Nuclease</keyword>
<keyword evidence="2" id="KW-0548">Nucleotidyltransferase</keyword>
<keyword evidence="5" id="KW-0378">Hydrolase</keyword>
<evidence type="ECO:0000256" key="5">
    <source>
        <dbReference type="ARBA" id="ARBA00022801"/>
    </source>
</evidence>
<accession>A0AAF0TH71</accession>
<evidence type="ECO:0000256" key="4">
    <source>
        <dbReference type="ARBA" id="ARBA00022759"/>
    </source>
</evidence>
<feature type="signal peptide" evidence="7">
    <location>
        <begin position="1"/>
        <end position="21"/>
    </location>
</feature>
<dbReference type="EMBL" id="CP133614">
    <property type="protein sequence ID" value="WMV19251.1"/>
    <property type="molecule type" value="Genomic_DNA"/>
</dbReference>
<dbReference type="SUPFAM" id="SSF56672">
    <property type="entry name" value="DNA/RNA polymerases"/>
    <property type="match status" value="1"/>
</dbReference>
<evidence type="ECO:0000256" key="2">
    <source>
        <dbReference type="ARBA" id="ARBA00022695"/>
    </source>
</evidence>
<dbReference type="InterPro" id="IPR000477">
    <property type="entry name" value="RT_dom"/>
</dbReference>
<feature type="chain" id="PRO_5042208267" evidence="7">
    <location>
        <begin position="22"/>
        <end position="439"/>
    </location>
</feature>
<dbReference type="FunFam" id="3.10.20.370:FF:000001">
    <property type="entry name" value="Retrovirus-related Pol polyprotein from transposon 17.6-like protein"/>
    <property type="match status" value="1"/>
</dbReference>
<evidence type="ECO:0000313" key="10">
    <source>
        <dbReference type="EMBL" id="WMV19251.1"/>
    </source>
</evidence>
<dbReference type="CDD" id="cd09274">
    <property type="entry name" value="RNase_HI_RT_Ty3"/>
    <property type="match status" value="1"/>
</dbReference>
<evidence type="ECO:0000259" key="9">
    <source>
        <dbReference type="Pfam" id="PF17917"/>
    </source>
</evidence>
<name>A0AAF0TH71_SOLVR</name>
<dbReference type="GO" id="GO:0003964">
    <property type="term" value="F:RNA-directed DNA polymerase activity"/>
    <property type="evidence" value="ECO:0007669"/>
    <property type="project" value="UniProtKB-KW"/>
</dbReference>
<dbReference type="AlphaFoldDB" id="A0AAF0TH71"/>
<reference evidence="10" key="1">
    <citation type="submission" date="2023-08" db="EMBL/GenBank/DDBJ databases">
        <title>A de novo genome assembly of Solanum verrucosum Schlechtendal, a Mexican diploid species geographically isolated from the other diploid A-genome species in potato relatives.</title>
        <authorList>
            <person name="Hosaka K."/>
        </authorList>
    </citation>
    <scope>NUCLEOTIDE SEQUENCE</scope>
    <source>
        <tissue evidence="10">Young leaves</tissue>
    </source>
</reference>
<dbReference type="Gene3D" id="3.10.20.370">
    <property type="match status" value="1"/>
</dbReference>
<proteinExistence type="predicted"/>
<keyword evidence="1" id="KW-0808">Transferase</keyword>
<evidence type="ECO:0000259" key="8">
    <source>
        <dbReference type="Pfam" id="PF00078"/>
    </source>
</evidence>
<dbReference type="Gene3D" id="3.10.10.10">
    <property type="entry name" value="HIV Type 1 Reverse Transcriptase, subunit A, domain 1"/>
    <property type="match status" value="2"/>
</dbReference>
<dbReference type="Gene3D" id="3.30.70.270">
    <property type="match status" value="1"/>
</dbReference>
<gene>
    <name evidence="10" type="ORF">MTR67_012636</name>
</gene>
<keyword evidence="4" id="KW-0255">Endonuclease</keyword>
<sequence length="439" mass="50754">MVIVIVLFLIWVSRLRNSGKGKVIVGRGYKPKQAKIISSIWVRKLVGKSCLAYLAHIRDVEVESPSIESIHVVSKLREMFPTDLSAISLDRDIDFCIDFEPGTRPIYIPPYRMAPTELRDLKAQIQELLNNDSFVLVLPRGVLIYCLLRKSMAHQFSLRSGYHQLKIRPEDVPKMMFRICYGHYEFLVISFGFTNAPVAFISLMNSVFKPFHDSFVIVFIDDILVYLKSEKEHVDHLCFVVNVFGKQKLYAKFSKCKFWFTLVAFLGHVVSKEGPMVDPQTIEAEITFEWTEKCEESFQKLKSLLPTVPILALPFECKDFIAYCDASYSGLGAVLMQDKNVIAYASRQLMVHQRNYPTHDLELAAVVFTLKIWQHYLYGGKCKVFTDHRSVQHVFTQKDLNLRHIRWMELLKDYYVTIQYYSGKANVVADTLSRKTVIM</sequence>
<dbReference type="Pfam" id="PF00078">
    <property type="entry name" value="RVT_1"/>
    <property type="match status" value="1"/>
</dbReference>
<evidence type="ECO:0000313" key="11">
    <source>
        <dbReference type="Proteomes" id="UP001234989"/>
    </source>
</evidence>
<evidence type="ECO:0000256" key="1">
    <source>
        <dbReference type="ARBA" id="ARBA00022679"/>
    </source>
</evidence>